<evidence type="ECO:0000313" key="1">
    <source>
        <dbReference type="EMBL" id="JAD32497.1"/>
    </source>
</evidence>
<dbReference type="EMBL" id="GBRH01265398">
    <property type="protein sequence ID" value="JAD32497.1"/>
    <property type="molecule type" value="Transcribed_RNA"/>
</dbReference>
<reference evidence="1" key="2">
    <citation type="journal article" date="2015" name="Data Brief">
        <title>Shoot transcriptome of the giant reed, Arundo donax.</title>
        <authorList>
            <person name="Barrero R.A."/>
            <person name="Guerrero F.D."/>
            <person name="Moolhuijzen P."/>
            <person name="Goolsby J.A."/>
            <person name="Tidwell J."/>
            <person name="Bellgard S.E."/>
            <person name="Bellgard M.I."/>
        </authorList>
    </citation>
    <scope>NUCLEOTIDE SEQUENCE</scope>
    <source>
        <tissue evidence="1">Shoot tissue taken approximately 20 cm above the soil surface</tissue>
    </source>
</reference>
<organism evidence="1">
    <name type="scientific">Arundo donax</name>
    <name type="common">Giant reed</name>
    <name type="synonym">Donax arundinaceus</name>
    <dbReference type="NCBI Taxonomy" id="35708"/>
    <lineage>
        <taxon>Eukaryota</taxon>
        <taxon>Viridiplantae</taxon>
        <taxon>Streptophyta</taxon>
        <taxon>Embryophyta</taxon>
        <taxon>Tracheophyta</taxon>
        <taxon>Spermatophyta</taxon>
        <taxon>Magnoliopsida</taxon>
        <taxon>Liliopsida</taxon>
        <taxon>Poales</taxon>
        <taxon>Poaceae</taxon>
        <taxon>PACMAD clade</taxon>
        <taxon>Arundinoideae</taxon>
        <taxon>Arundineae</taxon>
        <taxon>Arundo</taxon>
    </lineage>
</organism>
<reference evidence="1" key="1">
    <citation type="submission" date="2014-09" db="EMBL/GenBank/DDBJ databases">
        <authorList>
            <person name="Magalhaes I.L.F."/>
            <person name="Oliveira U."/>
            <person name="Santos F.R."/>
            <person name="Vidigal T.H.D.A."/>
            <person name="Brescovit A.D."/>
            <person name="Santos A.J."/>
        </authorList>
    </citation>
    <scope>NUCLEOTIDE SEQUENCE</scope>
    <source>
        <tissue evidence="1">Shoot tissue taken approximately 20 cm above the soil surface</tissue>
    </source>
</reference>
<name>A0A0A8ZCB9_ARUDO</name>
<dbReference type="AlphaFoldDB" id="A0A0A8ZCB9"/>
<protein>
    <submittedName>
        <fullName evidence="1">Uncharacterized protein</fullName>
    </submittedName>
</protein>
<accession>A0A0A8ZCB9</accession>
<proteinExistence type="predicted"/>
<sequence length="47" mass="5498">MKWHLFANRGCTCQVATYNPPHFNVLLDCFSFLLSCNIFQNDIFART</sequence>